<evidence type="ECO:0000313" key="2">
    <source>
        <dbReference type="Proteomes" id="UP000188268"/>
    </source>
</evidence>
<gene>
    <name evidence="1" type="ORF">CCACVL1_25754</name>
</gene>
<accession>A0A1R3GHE1</accession>
<name>A0A1R3GHE1_COCAP</name>
<sequence>MAARGAHGSGRARFGRVFA</sequence>
<reference evidence="1 2" key="1">
    <citation type="submission" date="2013-09" db="EMBL/GenBank/DDBJ databases">
        <title>Corchorus capsularis genome sequencing.</title>
        <authorList>
            <person name="Alam M."/>
            <person name="Haque M.S."/>
            <person name="Islam M.S."/>
            <person name="Emdad E.M."/>
            <person name="Islam M.M."/>
            <person name="Ahmed B."/>
            <person name="Halim A."/>
            <person name="Hossen Q.M.M."/>
            <person name="Hossain M.Z."/>
            <person name="Ahmed R."/>
            <person name="Khan M.M."/>
            <person name="Islam R."/>
            <person name="Rashid M.M."/>
            <person name="Khan S.A."/>
            <person name="Rahman M.S."/>
            <person name="Alam M."/>
        </authorList>
    </citation>
    <scope>NUCLEOTIDE SEQUENCE [LARGE SCALE GENOMIC DNA]</scope>
    <source>
        <strain evidence="2">cv. CVL-1</strain>
        <tissue evidence="1">Whole seedling</tissue>
    </source>
</reference>
<dbReference type="EMBL" id="AWWV01014343">
    <property type="protein sequence ID" value="OMO57496.1"/>
    <property type="molecule type" value="Genomic_DNA"/>
</dbReference>
<evidence type="ECO:0000313" key="1">
    <source>
        <dbReference type="EMBL" id="OMO57496.1"/>
    </source>
</evidence>
<comment type="caution">
    <text evidence="1">The sequence shown here is derived from an EMBL/GenBank/DDBJ whole genome shotgun (WGS) entry which is preliminary data.</text>
</comment>
<dbReference type="Proteomes" id="UP000188268">
    <property type="component" value="Unassembled WGS sequence"/>
</dbReference>
<proteinExistence type="predicted"/>
<keyword evidence="2" id="KW-1185">Reference proteome</keyword>
<dbReference type="AlphaFoldDB" id="A0A1R3GHE1"/>
<organism evidence="1 2">
    <name type="scientific">Corchorus capsularis</name>
    <name type="common">Jute</name>
    <dbReference type="NCBI Taxonomy" id="210143"/>
    <lineage>
        <taxon>Eukaryota</taxon>
        <taxon>Viridiplantae</taxon>
        <taxon>Streptophyta</taxon>
        <taxon>Embryophyta</taxon>
        <taxon>Tracheophyta</taxon>
        <taxon>Spermatophyta</taxon>
        <taxon>Magnoliopsida</taxon>
        <taxon>eudicotyledons</taxon>
        <taxon>Gunneridae</taxon>
        <taxon>Pentapetalae</taxon>
        <taxon>rosids</taxon>
        <taxon>malvids</taxon>
        <taxon>Malvales</taxon>
        <taxon>Malvaceae</taxon>
        <taxon>Grewioideae</taxon>
        <taxon>Apeibeae</taxon>
        <taxon>Corchorus</taxon>
    </lineage>
</organism>
<protein>
    <submittedName>
        <fullName evidence="1">Uncharacterized protein</fullName>
    </submittedName>
</protein>